<feature type="domain" description="HTH luxR-type" evidence="4">
    <location>
        <begin position="81"/>
        <end position="144"/>
    </location>
</feature>
<comment type="caution">
    <text evidence="5">The sequence shown here is derived from an EMBL/GenBank/DDBJ whole genome shotgun (WGS) entry which is preliminary data.</text>
</comment>
<evidence type="ECO:0000256" key="3">
    <source>
        <dbReference type="ARBA" id="ARBA00023163"/>
    </source>
</evidence>
<dbReference type="Gene3D" id="1.10.10.10">
    <property type="entry name" value="Winged helix-like DNA-binding domain superfamily/Winged helix DNA-binding domain"/>
    <property type="match status" value="1"/>
</dbReference>
<dbReference type="SMART" id="SM00421">
    <property type="entry name" value="HTH_LUXR"/>
    <property type="match status" value="1"/>
</dbReference>
<dbReference type="EMBL" id="JAGGMQ010000001">
    <property type="protein sequence ID" value="MBP2167520.1"/>
    <property type="molecule type" value="Genomic_DNA"/>
</dbReference>
<keyword evidence="6" id="KW-1185">Reference proteome</keyword>
<dbReference type="InterPro" id="IPR016032">
    <property type="entry name" value="Sig_transdc_resp-reg_C-effctor"/>
</dbReference>
<proteinExistence type="predicted"/>
<dbReference type="Proteomes" id="UP001195624">
    <property type="component" value="Unassembled WGS sequence"/>
</dbReference>
<keyword evidence="1" id="KW-0805">Transcription regulation</keyword>
<dbReference type="PANTHER" id="PTHR44688">
    <property type="entry name" value="DNA-BINDING TRANSCRIPTIONAL ACTIVATOR DEVR_DOSR"/>
    <property type="match status" value="1"/>
</dbReference>
<evidence type="ECO:0000313" key="6">
    <source>
        <dbReference type="Proteomes" id="UP001195624"/>
    </source>
</evidence>
<dbReference type="PRINTS" id="PR00038">
    <property type="entry name" value="HTHLUXR"/>
</dbReference>
<dbReference type="SUPFAM" id="SSF75516">
    <property type="entry name" value="Pheromone-binding domain of LuxR-like quorum-sensing transcription factors"/>
    <property type="match status" value="1"/>
</dbReference>
<gene>
    <name evidence="5" type="ORF">J2125_000712</name>
</gene>
<sequence>MKIDSQWTSRKVFAPVKPYNIISGYAFVLHDQYDNLAVLSLLIDKHFMAEVEADIEMYKDEIQGGLIYIHEMLLHLYQKNSGVAKNLLTSREAEVLYWSGKGKTYSEVAGILQISLSTVKFHMANVVKKMGAKNAKHAIQKQWQ</sequence>
<accession>A0ABS4P4H4</accession>
<reference evidence="5 6" key="1">
    <citation type="submission" date="2021-03" db="EMBL/GenBank/DDBJ databases">
        <authorList>
            <person name="D'Agostino P."/>
            <person name="Huntemann M."/>
            <person name="Clum A."/>
            <person name="Spunde A."/>
            <person name="Palaniappan K."/>
            <person name="Ritter S."/>
            <person name="Mikhailova N."/>
            <person name="Chen I.-M."/>
            <person name="Stamatis D."/>
            <person name="Reddy T."/>
            <person name="O'Malley R."/>
            <person name="Daum C."/>
            <person name="Shapiro N."/>
            <person name="Ivanova N."/>
            <person name="Kyrpides N."/>
            <person name="Woyke T."/>
        </authorList>
    </citation>
    <scope>NUCLEOTIDE SEQUENCE [LARGE SCALE GENOMIC DNA]</scope>
    <source>
        <strain evidence="5 6">WS4403</strain>
    </source>
</reference>
<dbReference type="SUPFAM" id="SSF46894">
    <property type="entry name" value="C-terminal effector domain of the bipartite response regulators"/>
    <property type="match status" value="1"/>
</dbReference>
<organism evidence="5 6">
    <name type="scientific">Winslowiella toletana</name>
    <dbReference type="NCBI Taxonomy" id="92490"/>
    <lineage>
        <taxon>Bacteria</taxon>
        <taxon>Pseudomonadati</taxon>
        <taxon>Pseudomonadota</taxon>
        <taxon>Gammaproteobacteria</taxon>
        <taxon>Enterobacterales</taxon>
        <taxon>Erwiniaceae</taxon>
        <taxon>Winslowiella</taxon>
    </lineage>
</organism>
<name>A0ABS4P4H4_9GAMM</name>
<dbReference type="CDD" id="cd06170">
    <property type="entry name" value="LuxR_C_like"/>
    <property type="match status" value="1"/>
</dbReference>
<dbReference type="RefSeq" id="WP_241763893.1">
    <property type="nucleotide sequence ID" value="NZ_JAGGMQ010000001.1"/>
</dbReference>
<evidence type="ECO:0000256" key="1">
    <source>
        <dbReference type="ARBA" id="ARBA00023015"/>
    </source>
</evidence>
<evidence type="ECO:0000313" key="5">
    <source>
        <dbReference type="EMBL" id="MBP2167520.1"/>
    </source>
</evidence>
<protein>
    <submittedName>
        <fullName evidence="5">LuxR family quorum-sensing system transcriptional regulator ExpR</fullName>
    </submittedName>
</protein>
<dbReference type="Pfam" id="PF00196">
    <property type="entry name" value="GerE"/>
    <property type="match status" value="1"/>
</dbReference>
<evidence type="ECO:0000259" key="4">
    <source>
        <dbReference type="PROSITE" id="PS50043"/>
    </source>
</evidence>
<dbReference type="InterPro" id="IPR036388">
    <property type="entry name" value="WH-like_DNA-bd_sf"/>
</dbReference>
<dbReference type="PROSITE" id="PS50043">
    <property type="entry name" value="HTH_LUXR_2"/>
    <property type="match status" value="1"/>
</dbReference>
<evidence type="ECO:0000256" key="2">
    <source>
        <dbReference type="ARBA" id="ARBA00023125"/>
    </source>
</evidence>
<dbReference type="InterPro" id="IPR036693">
    <property type="entry name" value="TF_LuxR_autoind-bd_dom_sf"/>
</dbReference>
<keyword evidence="3" id="KW-0804">Transcription</keyword>
<dbReference type="PROSITE" id="PS00622">
    <property type="entry name" value="HTH_LUXR_1"/>
    <property type="match status" value="1"/>
</dbReference>
<dbReference type="InterPro" id="IPR000792">
    <property type="entry name" value="Tscrpt_reg_LuxR_C"/>
</dbReference>
<reference evidence="6" key="2">
    <citation type="submission" date="2023-07" db="EMBL/GenBank/DDBJ databases">
        <title>Genome mining of underrepresented organisms for secondary metabolites.</title>
        <authorList>
            <person name="D'Agostino P.M."/>
        </authorList>
    </citation>
    <scope>NUCLEOTIDE SEQUENCE [LARGE SCALE GENOMIC DNA]</scope>
    <source>
        <strain evidence="6">WS4403</strain>
    </source>
</reference>
<dbReference type="Gene3D" id="3.30.450.80">
    <property type="entry name" value="Transcription factor LuxR-like, autoinducer-binding domain"/>
    <property type="match status" value="1"/>
</dbReference>
<keyword evidence="2" id="KW-0238">DNA-binding</keyword>
<dbReference type="PANTHER" id="PTHR44688:SF16">
    <property type="entry name" value="DNA-BINDING TRANSCRIPTIONAL ACTIVATOR DEVR_DOSR"/>
    <property type="match status" value="1"/>
</dbReference>